<feature type="non-terminal residue" evidence="2">
    <location>
        <position position="1"/>
    </location>
</feature>
<sequence length="88" mass="9458">GLEARRGFERSRPVWRRGQGESFSQRAFVAAAAPSLRLPPQPSAADRSERCRRTLAHAVSVREAATGTGAGIQDPHASSALDFEVAED</sequence>
<feature type="non-terminal residue" evidence="2">
    <location>
        <position position="88"/>
    </location>
</feature>
<feature type="region of interest" description="Disordered" evidence="1">
    <location>
        <begin position="1"/>
        <end position="21"/>
    </location>
</feature>
<gene>
    <name evidence="2" type="ORF">TSPGSL018_17464</name>
</gene>
<feature type="region of interest" description="Disordered" evidence="1">
    <location>
        <begin position="64"/>
        <end position="88"/>
    </location>
</feature>
<dbReference type="AlphaFoldDB" id="A0A061QYM6"/>
<proteinExistence type="predicted"/>
<organism evidence="2">
    <name type="scientific">Tetraselmis sp. GSL018</name>
    <dbReference type="NCBI Taxonomy" id="582737"/>
    <lineage>
        <taxon>Eukaryota</taxon>
        <taxon>Viridiplantae</taxon>
        <taxon>Chlorophyta</taxon>
        <taxon>core chlorophytes</taxon>
        <taxon>Chlorodendrophyceae</taxon>
        <taxon>Chlorodendrales</taxon>
        <taxon>Chlorodendraceae</taxon>
        <taxon>Tetraselmis</taxon>
    </lineage>
</organism>
<evidence type="ECO:0000313" key="2">
    <source>
        <dbReference type="EMBL" id="JAC64818.1"/>
    </source>
</evidence>
<name>A0A061QYM6_9CHLO</name>
<dbReference type="EMBL" id="GBEZ01021980">
    <property type="protein sequence ID" value="JAC64818.1"/>
    <property type="molecule type" value="Transcribed_RNA"/>
</dbReference>
<accession>A0A061QYM6</accession>
<protein>
    <submittedName>
        <fullName evidence="2">Uncharacterized protein</fullName>
    </submittedName>
</protein>
<feature type="compositionally biased region" description="Basic and acidic residues" evidence="1">
    <location>
        <begin position="1"/>
        <end position="12"/>
    </location>
</feature>
<reference evidence="2" key="1">
    <citation type="submission" date="2014-05" db="EMBL/GenBank/DDBJ databases">
        <title>The transcriptome of the halophilic microalga Tetraselmis sp. GSL018 isolated from the Great Salt Lake, Utah.</title>
        <authorList>
            <person name="Jinkerson R.E."/>
            <person name="D'Adamo S."/>
            <person name="Posewitz M.C."/>
        </authorList>
    </citation>
    <scope>NUCLEOTIDE SEQUENCE</scope>
    <source>
        <strain evidence="2">GSL018</strain>
    </source>
</reference>
<evidence type="ECO:0000256" key="1">
    <source>
        <dbReference type="SAM" id="MobiDB-lite"/>
    </source>
</evidence>